<dbReference type="EMBL" id="KZ293696">
    <property type="protein sequence ID" value="PBK84727.1"/>
    <property type="molecule type" value="Genomic_DNA"/>
</dbReference>
<evidence type="ECO:0000313" key="2">
    <source>
        <dbReference type="Proteomes" id="UP000217790"/>
    </source>
</evidence>
<name>A0A2H3D6M4_ARMGA</name>
<dbReference type="InParanoid" id="A0A2H3D6M4"/>
<sequence length="202" mass="22981">MARSRSPSILPYLKLPRIVDLEKKYSDFEALFKTIKQEECLSIVSPPPRPTRRAPGRFLELQKFPGNIRPPYYLQTLVLIKFDPSRMDTAKENDIKRLKAWKDRVQGKNMNKPLGHAEIVVKFKDEALPRSAVNPREQKISVPPTTQLDVILWEVLAHASPEIRDRIRSRSHLKTESPSKTLSLSDPASKVAGRVLLLVIGA</sequence>
<evidence type="ECO:0000313" key="1">
    <source>
        <dbReference type="EMBL" id="PBK84727.1"/>
    </source>
</evidence>
<organism evidence="1 2">
    <name type="scientific">Armillaria gallica</name>
    <name type="common">Bulbous honey fungus</name>
    <name type="synonym">Armillaria bulbosa</name>
    <dbReference type="NCBI Taxonomy" id="47427"/>
    <lineage>
        <taxon>Eukaryota</taxon>
        <taxon>Fungi</taxon>
        <taxon>Dikarya</taxon>
        <taxon>Basidiomycota</taxon>
        <taxon>Agaricomycotina</taxon>
        <taxon>Agaricomycetes</taxon>
        <taxon>Agaricomycetidae</taxon>
        <taxon>Agaricales</taxon>
        <taxon>Marasmiineae</taxon>
        <taxon>Physalacriaceae</taxon>
        <taxon>Armillaria</taxon>
    </lineage>
</organism>
<reference evidence="2" key="1">
    <citation type="journal article" date="2017" name="Nat. Ecol. Evol.">
        <title>Genome expansion and lineage-specific genetic innovations in the forest pathogenic fungi Armillaria.</title>
        <authorList>
            <person name="Sipos G."/>
            <person name="Prasanna A.N."/>
            <person name="Walter M.C."/>
            <person name="O'Connor E."/>
            <person name="Balint B."/>
            <person name="Krizsan K."/>
            <person name="Kiss B."/>
            <person name="Hess J."/>
            <person name="Varga T."/>
            <person name="Slot J."/>
            <person name="Riley R."/>
            <person name="Boka B."/>
            <person name="Rigling D."/>
            <person name="Barry K."/>
            <person name="Lee J."/>
            <person name="Mihaltcheva S."/>
            <person name="LaButti K."/>
            <person name="Lipzen A."/>
            <person name="Waldron R."/>
            <person name="Moloney N.M."/>
            <person name="Sperisen C."/>
            <person name="Kredics L."/>
            <person name="Vagvoelgyi C."/>
            <person name="Patrignani A."/>
            <person name="Fitzpatrick D."/>
            <person name="Nagy I."/>
            <person name="Doyle S."/>
            <person name="Anderson J.B."/>
            <person name="Grigoriev I.V."/>
            <person name="Gueldener U."/>
            <person name="Muensterkoetter M."/>
            <person name="Nagy L.G."/>
        </authorList>
    </citation>
    <scope>NUCLEOTIDE SEQUENCE [LARGE SCALE GENOMIC DNA]</scope>
    <source>
        <strain evidence="2">Ar21-2</strain>
    </source>
</reference>
<keyword evidence="2" id="KW-1185">Reference proteome</keyword>
<dbReference type="Proteomes" id="UP000217790">
    <property type="component" value="Unassembled WGS sequence"/>
</dbReference>
<proteinExistence type="predicted"/>
<dbReference type="AlphaFoldDB" id="A0A2H3D6M4"/>
<accession>A0A2H3D6M4</accession>
<protein>
    <submittedName>
        <fullName evidence="1">Uncharacterized protein</fullName>
    </submittedName>
</protein>
<dbReference type="OrthoDB" id="2953592at2759"/>
<gene>
    <name evidence="1" type="ORF">ARMGADRAFT_1169946</name>
</gene>